<feature type="domain" description="Metalloprotease TldD/E C-terminal" evidence="1">
    <location>
        <begin position="196"/>
        <end position="382"/>
    </location>
</feature>
<proteinExistence type="predicted"/>
<evidence type="ECO:0000313" key="3">
    <source>
        <dbReference type="Proteomes" id="UP000287969"/>
    </source>
</evidence>
<dbReference type="EMBL" id="CP035282">
    <property type="protein sequence ID" value="QAT60781.1"/>
    <property type="molecule type" value="Genomic_DNA"/>
</dbReference>
<reference evidence="3" key="1">
    <citation type="submission" date="2019-01" db="EMBL/GenBank/DDBJ databases">
        <title>Draft genomes of a novel of Sporanaerobacter strains.</title>
        <authorList>
            <person name="Ma S."/>
        </authorList>
    </citation>
    <scope>NUCLEOTIDE SEQUENCE [LARGE SCALE GENOMIC DNA]</scope>
    <source>
        <strain evidence="3">NJN-17</strain>
    </source>
</reference>
<sequence length="409" mass="46611">MIKEKCTDKIKEISINVVQTEIESIRKKDITKTGLRIYKDGYIGISGGLGKIDEKDMERKARENLNLHIPYPCEASRDHIEEVDNAANSLSDEEFADEMEEVLILLKKEYDDFIFSNQMRMVEVENRLLNDVGLNLTYKDKMVEITLLIKEKTSANIFDTVFVYRDRIFDKERLILSLDDMIRGYKNRVDIPKEDNMPVIFSVTDELILSKFAEELNGYKFGTGASLFRKLAGQEKFSKDLTIYQSAEVEDMNLIPFFDAEGVVNKDYRYALIEKGKIICPYTDKKTSKEFNLPLTGSAYAEYDKVPSLSRPYIKIEPENKTLKEIMNGRMGIIAVVASGGDFTSDGTFGTPIQVPFLTDGDKILGRLPELNVSGHIYKMFGEDYLGTFKDKALFGERGTVVNLNVKKI</sequence>
<dbReference type="InterPro" id="IPR045569">
    <property type="entry name" value="Metalloprtase-TldD/E_C"/>
</dbReference>
<name>A0A410Q9W4_9FIRM</name>
<organism evidence="2 3">
    <name type="scientific">Acidilutibacter cellobiosedens</name>
    <dbReference type="NCBI Taxonomy" id="2507161"/>
    <lineage>
        <taxon>Bacteria</taxon>
        <taxon>Bacillati</taxon>
        <taxon>Bacillota</taxon>
        <taxon>Tissierellia</taxon>
        <taxon>Tissierellales</taxon>
        <taxon>Acidilutibacteraceae</taxon>
        <taxon>Acidilutibacter</taxon>
    </lineage>
</organism>
<dbReference type="GO" id="GO:0008237">
    <property type="term" value="F:metallopeptidase activity"/>
    <property type="evidence" value="ECO:0007669"/>
    <property type="project" value="InterPro"/>
</dbReference>
<dbReference type="KEGG" id="spoa:EQM13_03885"/>
<dbReference type="Pfam" id="PF19289">
    <property type="entry name" value="PmbA_TldD_3rd"/>
    <property type="match status" value="1"/>
</dbReference>
<protein>
    <submittedName>
        <fullName evidence="2">Peptidase U62</fullName>
    </submittedName>
</protein>
<dbReference type="PANTHER" id="PTHR43421:SF1">
    <property type="entry name" value="METALLOPROTEASE PMBA"/>
    <property type="match status" value="1"/>
</dbReference>
<dbReference type="SUPFAM" id="SSF111283">
    <property type="entry name" value="Putative modulator of DNA gyrase, PmbA/TldD"/>
    <property type="match status" value="1"/>
</dbReference>
<dbReference type="PANTHER" id="PTHR43421">
    <property type="entry name" value="METALLOPROTEASE PMBA"/>
    <property type="match status" value="1"/>
</dbReference>
<keyword evidence="3" id="KW-1185">Reference proteome</keyword>
<dbReference type="Proteomes" id="UP000287969">
    <property type="component" value="Chromosome"/>
</dbReference>
<dbReference type="AlphaFoldDB" id="A0A410Q9W4"/>
<accession>A0A410Q9W4</accession>
<dbReference type="OrthoDB" id="44275at2"/>
<gene>
    <name evidence="2" type="ORF">EQM13_03885</name>
</gene>
<evidence type="ECO:0000259" key="1">
    <source>
        <dbReference type="Pfam" id="PF19289"/>
    </source>
</evidence>
<dbReference type="InterPro" id="IPR047657">
    <property type="entry name" value="PmbA"/>
</dbReference>
<dbReference type="RefSeq" id="WP_071139666.1">
    <property type="nucleotide sequence ID" value="NZ_CP035282.1"/>
</dbReference>
<evidence type="ECO:0000313" key="2">
    <source>
        <dbReference type="EMBL" id="QAT60781.1"/>
    </source>
</evidence>
<dbReference type="InterPro" id="IPR036059">
    <property type="entry name" value="TldD/PmbA_sf"/>
</dbReference>
<dbReference type="GO" id="GO:0006508">
    <property type="term" value="P:proteolysis"/>
    <property type="evidence" value="ECO:0007669"/>
    <property type="project" value="InterPro"/>
</dbReference>
<dbReference type="GO" id="GO:0005829">
    <property type="term" value="C:cytosol"/>
    <property type="evidence" value="ECO:0007669"/>
    <property type="project" value="TreeGrafter"/>
</dbReference>